<sequence>MLQHQDYEKFVIQTFQDSFTGSALDWFMTLKTPNIPTLTDLSQKFLNRYRYCAETPLTLLDLSMIEMEEDQTFEAYTAEWRGKAAKHIPTLVRDIRLREKIQEMINAKEISFNEVKPPNVRANPLPNHGSSLGPVINMVSICAIGKEESVQESPISFVIKYVTAKITVASAPFIIKKVTKDEAEDFTKIIKASEYKVMMEQMGKSPAHISLLALLLSFEPHREAVLKVFTAAQILKETATDRIEETINSIFSNQISFTEDELPFEGYEHCTLFASATTT</sequence>
<reference evidence="1 2" key="1">
    <citation type="submission" date="2017-11" db="EMBL/GenBank/DDBJ databases">
        <title>De-novo sequencing of pomegranate (Punica granatum L.) genome.</title>
        <authorList>
            <person name="Akparov Z."/>
            <person name="Amiraslanov A."/>
            <person name="Hajiyeva S."/>
            <person name="Abbasov M."/>
            <person name="Kaur K."/>
            <person name="Hamwieh A."/>
            <person name="Solovyev V."/>
            <person name="Salamov A."/>
            <person name="Braich B."/>
            <person name="Kosarev P."/>
            <person name="Mahmoud A."/>
            <person name="Hajiyev E."/>
            <person name="Babayeva S."/>
            <person name="Izzatullayeva V."/>
            <person name="Mammadov A."/>
            <person name="Mammadov A."/>
            <person name="Sharifova S."/>
            <person name="Ojaghi J."/>
            <person name="Eynullazada K."/>
            <person name="Bayramov B."/>
            <person name="Abdulazimova A."/>
            <person name="Shahmuradov I."/>
        </authorList>
    </citation>
    <scope>NUCLEOTIDE SEQUENCE [LARGE SCALE GENOMIC DNA]</scope>
    <source>
        <strain evidence="2">cv. AG2017</strain>
        <tissue evidence="1">Leaf</tissue>
    </source>
</reference>
<keyword evidence="2" id="KW-1185">Reference proteome</keyword>
<dbReference type="PANTHER" id="PTHR32108">
    <property type="entry name" value="DNA-DIRECTED RNA POLYMERASE SUBUNIT ALPHA"/>
    <property type="match status" value="1"/>
</dbReference>
<gene>
    <name evidence="1" type="ORF">CRG98_012113</name>
</gene>
<protein>
    <recommendedName>
        <fullName evidence="3">Retrotransposon gag domain-containing protein</fullName>
    </recommendedName>
</protein>
<name>A0A2I0KGA5_PUNGR</name>
<dbReference type="EMBL" id="PGOL01000597">
    <property type="protein sequence ID" value="PKI67529.1"/>
    <property type="molecule type" value="Genomic_DNA"/>
</dbReference>
<accession>A0A2I0KGA5</accession>
<dbReference type="AlphaFoldDB" id="A0A2I0KGA5"/>
<dbReference type="PANTHER" id="PTHR32108:SF9">
    <property type="entry name" value="REVERSE TRANSCRIPTASE RNASE H-LIKE DOMAIN-CONTAINING PROTEIN"/>
    <property type="match status" value="1"/>
</dbReference>
<organism evidence="1 2">
    <name type="scientific">Punica granatum</name>
    <name type="common">Pomegranate</name>
    <dbReference type="NCBI Taxonomy" id="22663"/>
    <lineage>
        <taxon>Eukaryota</taxon>
        <taxon>Viridiplantae</taxon>
        <taxon>Streptophyta</taxon>
        <taxon>Embryophyta</taxon>
        <taxon>Tracheophyta</taxon>
        <taxon>Spermatophyta</taxon>
        <taxon>Magnoliopsida</taxon>
        <taxon>eudicotyledons</taxon>
        <taxon>Gunneridae</taxon>
        <taxon>Pentapetalae</taxon>
        <taxon>rosids</taxon>
        <taxon>malvids</taxon>
        <taxon>Myrtales</taxon>
        <taxon>Lythraceae</taxon>
        <taxon>Punica</taxon>
    </lineage>
</organism>
<evidence type="ECO:0000313" key="2">
    <source>
        <dbReference type="Proteomes" id="UP000233551"/>
    </source>
</evidence>
<dbReference type="Proteomes" id="UP000233551">
    <property type="component" value="Unassembled WGS sequence"/>
</dbReference>
<evidence type="ECO:0000313" key="1">
    <source>
        <dbReference type="EMBL" id="PKI67529.1"/>
    </source>
</evidence>
<evidence type="ECO:0008006" key="3">
    <source>
        <dbReference type="Google" id="ProtNLM"/>
    </source>
</evidence>
<comment type="caution">
    <text evidence="1">The sequence shown here is derived from an EMBL/GenBank/DDBJ whole genome shotgun (WGS) entry which is preliminary data.</text>
</comment>
<proteinExistence type="predicted"/>